<dbReference type="PROSITE" id="PS00061">
    <property type="entry name" value="ADH_SHORT"/>
    <property type="match status" value="1"/>
</dbReference>
<dbReference type="InterPro" id="IPR002347">
    <property type="entry name" value="SDR_fam"/>
</dbReference>
<comment type="similarity">
    <text evidence="1">Belongs to the short-chain dehydrogenases/reductases (SDR) family.</text>
</comment>
<dbReference type="Gene3D" id="3.40.50.720">
    <property type="entry name" value="NAD(P)-binding Rossmann-like Domain"/>
    <property type="match status" value="1"/>
</dbReference>
<evidence type="ECO:0000313" key="4">
    <source>
        <dbReference type="Proteomes" id="UP000642070"/>
    </source>
</evidence>
<dbReference type="SUPFAM" id="SSF51735">
    <property type="entry name" value="NAD(P)-binding Rossmann-fold domains"/>
    <property type="match status" value="1"/>
</dbReference>
<gene>
    <name evidence="3" type="ORF">GCM10007977_077500</name>
</gene>
<dbReference type="PRINTS" id="PR00081">
    <property type="entry name" value="GDHRDH"/>
</dbReference>
<dbReference type="GO" id="GO:0016491">
    <property type="term" value="F:oxidoreductase activity"/>
    <property type="evidence" value="ECO:0007669"/>
    <property type="project" value="UniProtKB-KW"/>
</dbReference>
<dbReference type="CDD" id="cd05233">
    <property type="entry name" value="SDR_c"/>
    <property type="match status" value="1"/>
</dbReference>
<proteinExistence type="inferred from homology"/>
<dbReference type="PANTHER" id="PTHR43639">
    <property type="entry name" value="OXIDOREDUCTASE, SHORT-CHAIN DEHYDROGENASE/REDUCTASE FAMILY (AFU_ORTHOLOGUE AFUA_5G02870)"/>
    <property type="match status" value="1"/>
</dbReference>
<dbReference type="PANTHER" id="PTHR43639:SF1">
    <property type="entry name" value="SHORT-CHAIN DEHYDROGENASE_REDUCTASE FAMILY PROTEIN"/>
    <property type="match status" value="1"/>
</dbReference>
<dbReference type="Pfam" id="PF13561">
    <property type="entry name" value="adh_short_C2"/>
    <property type="match status" value="1"/>
</dbReference>
<keyword evidence="2" id="KW-0560">Oxidoreductase</keyword>
<organism evidence="3 4">
    <name type="scientific">Dactylosporangium sucinum</name>
    <dbReference type="NCBI Taxonomy" id="1424081"/>
    <lineage>
        <taxon>Bacteria</taxon>
        <taxon>Bacillati</taxon>
        <taxon>Actinomycetota</taxon>
        <taxon>Actinomycetes</taxon>
        <taxon>Micromonosporales</taxon>
        <taxon>Micromonosporaceae</taxon>
        <taxon>Dactylosporangium</taxon>
    </lineage>
</organism>
<evidence type="ECO:0000256" key="2">
    <source>
        <dbReference type="ARBA" id="ARBA00023002"/>
    </source>
</evidence>
<keyword evidence="4" id="KW-1185">Reference proteome</keyword>
<reference evidence="3" key="2">
    <citation type="submission" date="2020-09" db="EMBL/GenBank/DDBJ databases">
        <authorList>
            <person name="Sun Q."/>
            <person name="Ohkuma M."/>
        </authorList>
    </citation>
    <scope>NUCLEOTIDE SEQUENCE</scope>
    <source>
        <strain evidence="3">JCM 19831</strain>
    </source>
</reference>
<protein>
    <submittedName>
        <fullName evidence="3">Cyclopentanol dehydrogenase</fullName>
    </submittedName>
</protein>
<reference evidence="3" key="1">
    <citation type="journal article" date="2014" name="Int. J. Syst. Evol. Microbiol.">
        <title>Complete genome sequence of Corynebacterium casei LMG S-19264T (=DSM 44701T), isolated from a smear-ripened cheese.</title>
        <authorList>
            <consortium name="US DOE Joint Genome Institute (JGI-PGF)"/>
            <person name="Walter F."/>
            <person name="Albersmeier A."/>
            <person name="Kalinowski J."/>
            <person name="Ruckert C."/>
        </authorList>
    </citation>
    <scope>NUCLEOTIDE SEQUENCE</scope>
    <source>
        <strain evidence="3">JCM 19831</strain>
    </source>
</reference>
<dbReference type="InterPro" id="IPR036291">
    <property type="entry name" value="NAD(P)-bd_dom_sf"/>
</dbReference>
<dbReference type="EMBL" id="BMPI01000050">
    <property type="protein sequence ID" value="GGM64537.1"/>
    <property type="molecule type" value="Genomic_DNA"/>
</dbReference>
<sequence>MGMLDGRVAIVTGATRSMGAAIARRLAAEGARVAGLGRSPAEGEAIAASIRQAGGDAAFVPADIGSEESVAAAVHRTVTTFGRLDIIVNNAAATEILRVEGGVRAAEETTERFDRMMKVGVYGPFWLAKYGIPHIIASGDGGSIVNIGSMSAHRVEGAMLGYSTSKAAIEGFTRQLAHDYAADGIRVNNIVLGSIASDETAYLHNDPVNGSARARNRMIKKPGTPEDLANLVLFLASDQSAYMTAAMVPLDGGAMATYPAPRIASTPVPTD</sequence>
<dbReference type="RefSeq" id="WP_190255028.1">
    <property type="nucleotide sequence ID" value="NZ_BMPI01000050.1"/>
</dbReference>
<dbReference type="Proteomes" id="UP000642070">
    <property type="component" value="Unassembled WGS sequence"/>
</dbReference>
<comment type="caution">
    <text evidence="3">The sequence shown here is derived from an EMBL/GenBank/DDBJ whole genome shotgun (WGS) entry which is preliminary data.</text>
</comment>
<dbReference type="AlphaFoldDB" id="A0A917U7N1"/>
<dbReference type="InterPro" id="IPR020904">
    <property type="entry name" value="Sc_DH/Rdtase_CS"/>
</dbReference>
<accession>A0A917U7N1</accession>
<dbReference type="PRINTS" id="PR00080">
    <property type="entry name" value="SDRFAMILY"/>
</dbReference>
<evidence type="ECO:0000313" key="3">
    <source>
        <dbReference type="EMBL" id="GGM64537.1"/>
    </source>
</evidence>
<name>A0A917U7N1_9ACTN</name>
<evidence type="ECO:0000256" key="1">
    <source>
        <dbReference type="ARBA" id="ARBA00006484"/>
    </source>
</evidence>
<dbReference type="FunFam" id="3.40.50.720:FF:000084">
    <property type="entry name" value="Short-chain dehydrogenase reductase"/>
    <property type="match status" value="1"/>
</dbReference>